<name>A0A3B1A8H6_9ZZZZ</name>
<dbReference type="PANTHER" id="PTHR12697">
    <property type="entry name" value="PBS LYASE HEAT-LIKE PROTEIN"/>
    <property type="match status" value="1"/>
</dbReference>
<organism evidence="1">
    <name type="scientific">hydrothermal vent metagenome</name>
    <dbReference type="NCBI Taxonomy" id="652676"/>
    <lineage>
        <taxon>unclassified sequences</taxon>
        <taxon>metagenomes</taxon>
        <taxon>ecological metagenomes</taxon>
    </lineage>
</organism>
<dbReference type="GO" id="GO:0016491">
    <property type="term" value="F:oxidoreductase activity"/>
    <property type="evidence" value="ECO:0007669"/>
    <property type="project" value="TreeGrafter"/>
</dbReference>
<dbReference type="PANTHER" id="PTHR12697:SF5">
    <property type="entry name" value="DEOXYHYPUSINE HYDROXYLASE"/>
    <property type="match status" value="1"/>
</dbReference>
<dbReference type="Pfam" id="PF03130">
    <property type="entry name" value="HEAT_PBS"/>
    <property type="match status" value="1"/>
</dbReference>
<accession>A0A3B1A8H6</accession>
<dbReference type="PROSITE" id="PS51257">
    <property type="entry name" value="PROKAR_LIPOPROTEIN"/>
    <property type="match status" value="1"/>
</dbReference>
<reference evidence="1" key="1">
    <citation type="submission" date="2018-06" db="EMBL/GenBank/DDBJ databases">
        <authorList>
            <person name="Zhirakovskaya E."/>
        </authorList>
    </citation>
    <scope>NUCLEOTIDE SEQUENCE</scope>
</reference>
<protein>
    <recommendedName>
        <fullName evidence="2">HEAT repeat domain-containing protein</fullName>
    </recommendedName>
</protein>
<dbReference type="SMART" id="SM00567">
    <property type="entry name" value="EZ_HEAT"/>
    <property type="match status" value="7"/>
</dbReference>
<dbReference type="AlphaFoldDB" id="A0A3B1A8H6"/>
<gene>
    <name evidence="1" type="ORF">MNBD_GAMMA21-1009</name>
</gene>
<sequence>MQTDLRILVLIGLSSGLLTACTLVSVNPPPTKPERKPISIEQSDVAVTDEVVAAEIKQLKTPREVRNKILRLYHPDPVERAWAAYQLAKLGRGAAPAVPYLIKLLDDDSSVLLSRYIGSGFRSSSDTTPAEEASRSLARIGDPAIKDLLDALKSESVNVRRLAAKALGQIGSSQTIGELINLLTDESRKVQASAAIALGNYRHPIASQKITEAFASVSPQVRVHLVYALSRINDIIAVPFLIKQLPKQTPEVRASIVLALGKLRDARAIESILLAANDRDDIVRANAAYALGSFYSPQTMNSLIAALDDPIERVREGASEALVHLTGMNFGTSKSQWSGWWQQQQAGMIQNKGIKNKK</sequence>
<dbReference type="EMBL" id="UOFR01000038">
    <property type="protein sequence ID" value="VAW96393.1"/>
    <property type="molecule type" value="Genomic_DNA"/>
</dbReference>
<dbReference type="SUPFAM" id="SSF48371">
    <property type="entry name" value="ARM repeat"/>
    <property type="match status" value="2"/>
</dbReference>
<dbReference type="Pfam" id="PF13646">
    <property type="entry name" value="HEAT_2"/>
    <property type="match status" value="2"/>
</dbReference>
<dbReference type="InterPro" id="IPR011989">
    <property type="entry name" value="ARM-like"/>
</dbReference>
<dbReference type="InterPro" id="IPR016024">
    <property type="entry name" value="ARM-type_fold"/>
</dbReference>
<evidence type="ECO:0000313" key="1">
    <source>
        <dbReference type="EMBL" id="VAW96393.1"/>
    </source>
</evidence>
<evidence type="ECO:0008006" key="2">
    <source>
        <dbReference type="Google" id="ProtNLM"/>
    </source>
</evidence>
<dbReference type="InterPro" id="IPR004155">
    <property type="entry name" value="PBS_lyase_HEAT"/>
</dbReference>
<dbReference type="Gene3D" id="1.25.10.10">
    <property type="entry name" value="Leucine-rich Repeat Variant"/>
    <property type="match status" value="3"/>
</dbReference>
<proteinExistence type="predicted"/>